<dbReference type="GO" id="GO:0006281">
    <property type="term" value="P:DNA repair"/>
    <property type="evidence" value="ECO:0007669"/>
    <property type="project" value="TreeGrafter"/>
</dbReference>
<dbReference type="Pfam" id="PF00004">
    <property type="entry name" value="AAA"/>
    <property type="match status" value="1"/>
</dbReference>
<comment type="caution">
    <text evidence="9">The sequence shown here is derived from an EMBL/GenBank/DDBJ whole genome shotgun (WGS) entry which is preliminary data.</text>
</comment>
<dbReference type="GO" id="GO:0003677">
    <property type="term" value="F:DNA binding"/>
    <property type="evidence" value="ECO:0007669"/>
    <property type="project" value="InterPro"/>
</dbReference>
<dbReference type="FunFam" id="3.40.50.300:FF:000107">
    <property type="entry name" value="Replication factor C subunit 4"/>
    <property type="match status" value="1"/>
</dbReference>
<dbReference type="GO" id="GO:0003689">
    <property type="term" value="F:DNA clamp loader activity"/>
    <property type="evidence" value="ECO:0007669"/>
    <property type="project" value="TreeGrafter"/>
</dbReference>
<dbReference type="GO" id="GO:0005634">
    <property type="term" value="C:nucleus"/>
    <property type="evidence" value="ECO:0007669"/>
    <property type="project" value="UniProtKB-SubCell"/>
</dbReference>
<dbReference type="GO" id="GO:0005524">
    <property type="term" value="F:ATP binding"/>
    <property type="evidence" value="ECO:0007669"/>
    <property type="project" value="UniProtKB-KW"/>
</dbReference>
<dbReference type="InterPro" id="IPR013748">
    <property type="entry name" value="Rep_factorC_C"/>
</dbReference>
<dbReference type="Pfam" id="PF08542">
    <property type="entry name" value="Rep_fac_C"/>
    <property type="match status" value="1"/>
</dbReference>
<gene>
    <name evidence="9" type="ORF">AB1Y20_005000</name>
</gene>
<dbReference type="InterPro" id="IPR003593">
    <property type="entry name" value="AAA+_ATPase"/>
</dbReference>
<dbReference type="InterPro" id="IPR003959">
    <property type="entry name" value="ATPase_AAA_core"/>
</dbReference>
<dbReference type="GO" id="GO:0006261">
    <property type="term" value="P:DNA-templated DNA replication"/>
    <property type="evidence" value="ECO:0007669"/>
    <property type="project" value="TreeGrafter"/>
</dbReference>
<keyword evidence="5" id="KW-0067">ATP-binding</keyword>
<keyword evidence="3" id="KW-0235">DNA replication</keyword>
<evidence type="ECO:0000313" key="9">
    <source>
        <dbReference type="EMBL" id="KAL1511712.1"/>
    </source>
</evidence>
<dbReference type="SMART" id="SM00382">
    <property type="entry name" value="AAA"/>
    <property type="match status" value="1"/>
</dbReference>
<dbReference type="Gene3D" id="1.20.272.10">
    <property type="match status" value="1"/>
</dbReference>
<dbReference type="InterPro" id="IPR008921">
    <property type="entry name" value="DNA_pol3_clamp-load_cplx_C"/>
</dbReference>
<evidence type="ECO:0000313" key="10">
    <source>
        <dbReference type="Proteomes" id="UP001515480"/>
    </source>
</evidence>
<dbReference type="PANTHER" id="PTHR11669:SF5">
    <property type="entry name" value="REPLICATION FACTOR C SUBUNIT 2"/>
    <property type="match status" value="1"/>
</dbReference>
<dbReference type="Gene3D" id="1.10.8.60">
    <property type="match status" value="1"/>
</dbReference>
<sequence length="331" mass="36864">MTEFEQPWLEKYRPSVVKDIVGNEDTVGRLEILAQQGNMPNLILSGPPGTGKTTSVLALARALLGDSFKEGVLELNASDDRGIDVVRNRIKAFAQKKVTLPEGRHKVIVLDEADSMTEGAQQAMRRTMEIYSSTTRFALACNQSEKIIEPIQSRCAVLRFSKLTDQQVLKRLQEVLDMEKVSSNEQGLEALVFTAEGDMRQALNNAQATHSGFGFISSENVFKVCDQPHPLLIRKLLHECIDSKFDGAHEIIEQMWTDGYCGLDIVGTLFRITKFEDMAEPLKLDFIKEIGFTHMRVLDGLDTALQMGGLVAKLCCLSHKFRGGKPPPPRT</sequence>
<dbReference type="Proteomes" id="UP001515480">
    <property type="component" value="Unassembled WGS sequence"/>
</dbReference>
<feature type="domain" description="AAA+ ATPase" evidence="8">
    <location>
        <begin position="38"/>
        <end position="169"/>
    </location>
</feature>
<keyword evidence="4" id="KW-0547">Nucleotide-binding</keyword>
<evidence type="ECO:0000256" key="7">
    <source>
        <dbReference type="ARBA" id="ARBA00040745"/>
    </source>
</evidence>
<dbReference type="NCBIfam" id="NF001679">
    <property type="entry name" value="PRK00440.1"/>
    <property type="match status" value="1"/>
</dbReference>
<comment type="subcellular location">
    <subcellularLocation>
        <location evidence="1">Nucleus</location>
    </subcellularLocation>
</comment>
<dbReference type="FunFam" id="1.10.8.60:FF:000012">
    <property type="entry name" value="Replication factor C subunit 4"/>
    <property type="match status" value="1"/>
</dbReference>
<keyword evidence="10" id="KW-1185">Reference proteome</keyword>
<dbReference type="EMBL" id="JBGBPQ010000013">
    <property type="protein sequence ID" value="KAL1511712.1"/>
    <property type="molecule type" value="Genomic_DNA"/>
</dbReference>
<evidence type="ECO:0000256" key="4">
    <source>
        <dbReference type="ARBA" id="ARBA00022741"/>
    </source>
</evidence>
<dbReference type="CDD" id="cd00009">
    <property type="entry name" value="AAA"/>
    <property type="match status" value="1"/>
</dbReference>
<organism evidence="9 10">
    <name type="scientific">Prymnesium parvum</name>
    <name type="common">Toxic golden alga</name>
    <dbReference type="NCBI Taxonomy" id="97485"/>
    <lineage>
        <taxon>Eukaryota</taxon>
        <taxon>Haptista</taxon>
        <taxon>Haptophyta</taxon>
        <taxon>Prymnesiophyceae</taxon>
        <taxon>Prymnesiales</taxon>
        <taxon>Prymnesiaceae</taxon>
        <taxon>Prymnesium</taxon>
    </lineage>
</organism>
<dbReference type="SUPFAM" id="SSF48019">
    <property type="entry name" value="post-AAA+ oligomerization domain-like"/>
    <property type="match status" value="1"/>
</dbReference>
<dbReference type="InterPro" id="IPR027417">
    <property type="entry name" value="P-loop_NTPase"/>
</dbReference>
<evidence type="ECO:0000259" key="8">
    <source>
        <dbReference type="SMART" id="SM00382"/>
    </source>
</evidence>
<proteinExistence type="inferred from homology"/>
<dbReference type="CDD" id="cd18140">
    <property type="entry name" value="HLD_clamp_RFC"/>
    <property type="match status" value="1"/>
</dbReference>
<evidence type="ECO:0000256" key="5">
    <source>
        <dbReference type="ARBA" id="ARBA00022840"/>
    </source>
</evidence>
<comment type="similarity">
    <text evidence="2">Belongs to the activator 1 small subunits family.</text>
</comment>
<dbReference type="PANTHER" id="PTHR11669">
    <property type="entry name" value="REPLICATION FACTOR C / DNA POLYMERASE III GAMMA-TAU SUBUNIT"/>
    <property type="match status" value="1"/>
</dbReference>
<accession>A0AB34J2Y2</accession>
<protein>
    <recommendedName>
        <fullName evidence="7">Replication factor C subunit 2</fullName>
    </recommendedName>
</protein>
<evidence type="ECO:0000256" key="3">
    <source>
        <dbReference type="ARBA" id="ARBA00022705"/>
    </source>
</evidence>
<keyword evidence="6" id="KW-0539">Nucleus</keyword>
<dbReference type="FunFam" id="1.20.272.10:FF:000006">
    <property type="entry name" value="Replication factor C subunit 2"/>
    <property type="match status" value="1"/>
</dbReference>
<dbReference type="Gene3D" id="3.40.50.300">
    <property type="entry name" value="P-loop containing nucleotide triphosphate hydrolases"/>
    <property type="match status" value="1"/>
</dbReference>
<dbReference type="GO" id="GO:0005663">
    <property type="term" value="C:DNA replication factor C complex"/>
    <property type="evidence" value="ECO:0007669"/>
    <property type="project" value="TreeGrafter"/>
</dbReference>
<evidence type="ECO:0000256" key="1">
    <source>
        <dbReference type="ARBA" id="ARBA00004123"/>
    </source>
</evidence>
<name>A0AB34J2Y2_PRYPA</name>
<dbReference type="InterPro" id="IPR050238">
    <property type="entry name" value="DNA_Rep/Repair_Clamp_Loader"/>
</dbReference>
<dbReference type="AlphaFoldDB" id="A0AB34J2Y2"/>
<dbReference type="SUPFAM" id="SSF52540">
    <property type="entry name" value="P-loop containing nucleoside triphosphate hydrolases"/>
    <property type="match status" value="1"/>
</dbReference>
<evidence type="ECO:0000256" key="2">
    <source>
        <dbReference type="ARBA" id="ARBA00005378"/>
    </source>
</evidence>
<dbReference type="InterPro" id="IPR047854">
    <property type="entry name" value="RFC_lid"/>
</dbReference>
<dbReference type="GO" id="GO:0016887">
    <property type="term" value="F:ATP hydrolysis activity"/>
    <property type="evidence" value="ECO:0007669"/>
    <property type="project" value="InterPro"/>
</dbReference>
<evidence type="ECO:0000256" key="6">
    <source>
        <dbReference type="ARBA" id="ARBA00023242"/>
    </source>
</evidence>
<reference evidence="9 10" key="1">
    <citation type="journal article" date="2024" name="Science">
        <title>Giant polyketide synthase enzymes in the biosynthesis of giant marine polyether toxins.</title>
        <authorList>
            <person name="Fallon T.R."/>
            <person name="Shende V.V."/>
            <person name="Wierzbicki I.H."/>
            <person name="Pendleton A.L."/>
            <person name="Watervoot N.F."/>
            <person name="Auber R.P."/>
            <person name="Gonzalez D.J."/>
            <person name="Wisecaver J.H."/>
            <person name="Moore B.S."/>
        </authorList>
    </citation>
    <scope>NUCLEOTIDE SEQUENCE [LARGE SCALE GENOMIC DNA]</scope>
    <source>
        <strain evidence="9 10">12B1</strain>
    </source>
</reference>